<evidence type="ECO:0000313" key="2">
    <source>
        <dbReference type="EMBL" id="AIS18173.1"/>
    </source>
</evidence>
<keyword evidence="1" id="KW-1133">Transmembrane helix</keyword>
<evidence type="ECO:0000256" key="1">
    <source>
        <dbReference type="SAM" id="Phobius"/>
    </source>
</evidence>
<dbReference type="HOGENOM" id="CLU_041903_1_1_6"/>
<evidence type="ECO:0000313" key="3">
    <source>
        <dbReference type="Proteomes" id="UP000029499"/>
    </source>
</evidence>
<keyword evidence="1" id="KW-0472">Membrane</keyword>
<dbReference type="InterPro" id="IPR007498">
    <property type="entry name" value="PqiA-like"/>
</dbReference>
<dbReference type="eggNOG" id="COG2995">
    <property type="taxonomic scope" value="Bacteria"/>
</dbReference>
<accession>A0A089YNZ5</accession>
<gene>
    <name evidence="2" type="ORF">LT40_12570</name>
</gene>
<dbReference type="STRING" id="216142.LT40_12570"/>
<dbReference type="AlphaFoldDB" id="A0A089YNZ5"/>
<feature type="transmembrane region" description="Helical" evidence="1">
    <location>
        <begin position="47"/>
        <end position="68"/>
    </location>
</feature>
<feature type="transmembrane region" description="Helical" evidence="1">
    <location>
        <begin position="102"/>
        <end position="124"/>
    </location>
</feature>
<organism evidence="2 3">
    <name type="scientific">Pseudomonas rhizosphaerae</name>
    <dbReference type="NCBI Taxonomy" id="216142"/>
    <lineage>
        <taxon>Bacteria</taxon>
        <taxon>Pseudomonadati</taxon>
        <taxon>Pseudomonadota</taxon>
        <taxon>Gammaproteobacteria</taxon>
        <taxon>Pseudomonadales</taxon>
        <taxon>Pseudomonadaceae</taxon>
        <taxon>Pseudomonas</taxon>
    </lineage>
</organism>
<reference evidence="2 3" key="1">
    <citation type="journal article" date="2015" name="J. Biotechnol.">
        <title>Complete genome sequence of Pseudomonas rhizosphaerae IH5T (=DSM 16299T), a phosphate-solubilizing rhizobacterium for bacterial biofertilizer.</title>
        <authorList>
            <person name="Kwak Y."/>
            <person name="Jung B.K."/>
            <person name="Shin J.H."/>
        </authorList>
    </citation>
    <scope>NUCLEOTIDE SEQUENCE [LARGE SCALE GENOMIC DNA]</scope>
    <source>
        <strain evidence="2">DSM 16299</strain>
    </source>
</reference>
<dbReference type="KEGG" id="prh:LT40_12570"/>
<dbReference type="OrthoDB" id="9807787at2"/>
<proteinExistence type="predicted"/>
<keyword evidence="1" id="KW-0812">Transmembrane</keyword>
<sequence length="203" mass="21780">MNTSSRSIICEHCDSLFESVPLAHSQKAECTRCGAVLERGQRLSIQALFALALTAAMLFMLANAFPVISISMEGLSNQATLLASVEALAQGRITPMAAVTGLTIILAPLLQICLLCWLLGFATAGRAAPGFRTCMRALEHLRPWSMLEVCLLGILVAIVKLAGMLDVHPGIGLWALGMVTVLLILISGKGIRRLWDDLEGQLQ</sequence>
<name>A0A089YNZ5_9PSED</name>
<dbReference type="Proteomes" id="UP000029499">
    <property type="component" value="Chromosome"/>
</dbReference>
<feature type="transmembrane region" description="Helical" evidence="1">
    <location>
        <begin position="171"/>
        <end position="188"/>
    </location>
</feature>
<keyword evidence="3" id="KW-1185">Reference proteome</keyword>
<dbReference type="Pfam" id="PF04403">
    <property type="entry name" value="PqiA"/>
    <property type="match status" value="1"/>
</dbReference>
<dbReference type="RefSeq" id="WP_043193653.1">
    <property type="nucleotide sequence ID" value="NZ_CP009533.1"/>
</dbReference>
<protein>
    <submittedName>
        <fullName evidence="2">Paraquat-inducible protein A</fullName>
    </submittedName>
</protein>
<dbReference type="EMBL" id="CP009533">
    <property type="protein sequence ID" value="AIS18173.1"/>
    <property type="molecule type" value="Genomic_DNA"/>
</dbReference>
<feature type="transmembrane region" description="Helical" evidence="1">
    <location>
        <begin position="145"/>
        <end position="165"/>
    </location>
</feature>